<organism evidence="2 3">
    <name type="scientific">Cerrena zonata</name>
    <dbReference type="NCBI Taxonomy" id="2478898"/>
    <lineage>
        <taxon>Eukaryota</taxon>
        <taxon>Fungi</taxon>
        <taxon>Dikarya</taxon>
        <taxon>Basidiomycota</taxon>
        <taxon>Agaricomycotina</taxon>
        <taxon>Agaricomycetes</taxon>
        <taxon>Polyporales</taxon>
        <taxon>Cerrenaceae</taxon>
        <taxon>Cerrena</taxon>
    </lineage>
</organism>
<sequence length="313" mass="34427">MISLAMDDLHPQLSSNVQKFITGIHRELDHRLSGYMHGIERHLDSKINEKVNSLTKSLEQKMDDLLAKHRMETREMMKEIFGDEVKEVLRNDEKDGGSAKEDKRDNETETPVSNQANQDFQDPTYPELSPEVPLVPATGGDGSSLEIDTSRQPAEVVHVSGPNEVDQPSSPSTSKIPDAPQNTVPSPAIEPDQFIVSIDVDMPLAESANASTTDEHGSHQIRNEVSGKCIFYTVEADLSGNDITDHAEPVPNLLVNPERTDGEEIMNPDASEVDLQSTAQNDDMDADPQSDEDADADGEHDTVADYGEKMVQD</sequence>
<accession>A0AAW0FW12</accession>
<evidence type="ECO:0000313" key="3">
    <source>
        <dbReference type="Proteomes" id="UP001385951"/>
    </source>
</evidence>
<evidence type="ECO:0000256" key="1">
    <source>
        <dbReference type="SAM" id="MobiDB-lite"/>
    </source>
</evidence>
<feature type="compositionally biased region" description="Basic and acidic residues" evidence="1">
    <location>
        <begin position="297"/>
        <end position="313"/>
    </location>
</feature>
<proteinExistence type="predicted"/>
<evidence type="ECO:0000313" key="2">
    <source>
        <dbReference type="EMBL" id="KAK7685091.1"/>
    </source>
</evidence>
<feature type="compositionally biased region" description="Polar residues" evidence="1">
    <location>
        <begin position="166"/>
        <end position="185"/>
    </location>
</feature>
<feature type="region of interest" description="Disordered" evidence="1">
    <location>
        <begin position="87"/>
        <end position="188"/>
    </location>
</feature>
<feature type="compositionally biased region" description="Polar residues" evidence="1">
    <location>
        <begin position="109"/>
        <end position="121"/>
    </location>
</feature>
<gene>
    <name evidence="2" type="ORF">QCA50_011928</name>
</gene>
<protein>
    <submittedName>
        <fullName evidence="2">Uncharacterized protein</fullName>
    </submittedName>
</protein>
<keyword evidence="3" id="KW-1185">Reference proteome</keyword>
<dbReference type="AlphaFoldDB" id="A0AAW0FW12"/>
<dbReference type="Proteomes" id="UP001385951">
    <property type="component" value="Unassembled WGS sequence"/>
</dbReference>
<feature type="compositionally biased region" description="Acidic residues" evidence="1">
    <location>
        <begin position="282"/>
        <end position="296"/>
    </location>
</feature>
<dbReference type="EMBL" id="JASBNA010000022">
    <property type="protein sequence ID" value="KAK7685091.1"/>
    <property type="molecule type" value="Genomic_DNA"/>
</dbReference>
<comment type="caution">
    <text evidence="2">The sequence shown here is derived from an EMBL/GenBank/DDBJ whole genome shotgun (WGS) entry which is preliminary data.</text>
</comment>
<name>A0AAW0FW12_9APHY</name>
<feature type="region of interest" description="Disordered" evidence="1">
    <location>
        <begin position="258"/>
        <end position="313"/>
    </location>
</feature>
<reference evidence="2 3" key="1">
    <citation type="submission" date="2022-09" db="EMBL/GenBank/DDBJ databases">
        <authorList>
            <person name="Palmer J.M."/>
        </authorList>
    </citation>
    <scope>NUCLEOTIDE SEQUENCE [LARGE SCALE GENOMIC DNA]</scope>
    <source>
        <strain evidence="2 3">DSM 7382</strain>
    </source>
</reference>
<feature type="compositionally biased region" description="Basic and acidic residues" evidence="1">
    <location>
        <begin position="87"/>
        <end position="107"/>
    </location>
</feature>